<feature type="domain" description="HECT" evidence="15">
    <location>
        <begin position="1329"/>
        <end position="1654"/>
    </location>
</feature>
<keyword evidence="6 13" id="KW-0812">Transmembrane</keyword>
<dbReference type="FunFam" id="3.30.2160.10:FF:000001">
    <property type="entry name" value="E3 ubiquitin-protein ligase NEDD4-like"/>
    <property type="match status" value="1"/>
</dbReference>
<evidence type="ECO:0000256" key="7">
    <source>
        <dbReference type="ARBA" id="ARBA00022737"/>
    </source>
</evidence>
<dbReference type="FunFam" id="3.90.1750.10:FF:000079">
    <property type="entry name" value="E3 ubiquitin-protein ligase"/>
    <property type="match status" value="1"/>
</dbReference>
<evidence type="ECO:0000313" key="18">
    <source>
        <dbReference type="Proteomes" id="UP000719412"/>
    </source>
</evidence>
<dbReference type="CDD" id="cd00078">
    <property type="entry name" value="HECTc"/>
    <property type="match status" value="1"/>
</dbReference>
<keyword evidence="18" id="KW-1185">Reference proteome</keyword>
<dbReference type="GO" id="GO:0016567">
    <property type="term" value="P:protein ubiquitination"/>
    <property type="evidence" value="ECO:0007669"/>
    <property type="project" value="UniProtKB-UniPathway"/>
</dbReference>
<dbReference type="GO" id="GO:0061630">
    <property type="term" value="F:ubiquitin protein ligase activity"/>
    <property type="evidence" value="ECO:0007669"/>
    <property type="project" value="UniProtKB-EC"/>
</dbReference>
<dbReference type="Gene3D" id="6.10.140.1320">
    <property type="match status" value="1"/>
</dbReference>
<dbReference type="Gene3D" id="2.20.70.10">
    <property type="match status" value="2"/>
</dbReference>
<evidence type="ECO:0000256" key="4">
    <source>
        <dbReference type="ARBA" id="ARBA00012485"/>
    </source>
</evidence>
<comment type="subcellular location">
    <subcellularLocation>
        <location evidence="2">Mitochondrion</location>
    </subcellularLocation>
</comment>
<evidence type="ECO:0000313" key="17">
    <source>
        <dbReference type="EMBL" id="KAH0809700.1"/>
    </source>
</evidence>
<organism evidence="17 18">
    <name type="scientific">Tenebrio molitor</name>
    <name type="common">Yellow mealworm beetle</name>
    <dbReference type="NCBI Taxonomy" id="7067"/>
    <lineage>
        <taxon>Eukaryota</taxon>
        <taxon>Metazoa</taxon>
        <taxon>Ecdysozoa</taxon>
        <taxon>Arthropoda</taxon>
        <taxon>Hexapoda</taxon>
        <taxon>Insecta</taxon>
        <taxon>Pterygota</taxon>
        <taxon>Neoptera</taxon>
        <taxon>Endopterygota</taxon>
        <taxon>Coleoptera</taxon>
        <taxon>Polyphaga</taxon>
        <taxon>Cucujiformia</taxon>
        <taxon>Tenebrionidae</taxon>
        <taxon>Tenebrio</taxon>
    </lineage>
</organism>
<dbReference type="PROSITE" id="PS50237">
    <property type="entry name" value="HECT"/>
    <property type="match status" value="1"/>
</dbReference>
<keyword evidence="5" id="KW-0808">Transferase</keyword>
<feature type="region of interest" description="Disordered" evidence="12">
    <location>
        <begin position="43"/>
        <end position="74"/>
    </location>
</feature>
<keyword evidence="8 11" id="KW-0833">Ubl conjugation pathway</keyword>
<dbReference type="Pfam" id="PF00397">
    <property type="entry name" value="WW"/>
    <property type="match status" value="1"/>
</dbReference>
<dbReference type="InterPro" id="IPR007667">
    <property type="entry name" value="Hypoxia_induced_domain"/>
</dbReference>
<dbReference type="SUPFAM" id="SSF51045">
    <property type="entry name" value="WW domain"/>
    <property type="match status" value="2"/>
</dbReference>
<reference evidence="17" key="1">
    <citation type="journal article" date="2020" name="J Insects Food Feed">
        <title>The yellow mealworm (Tenebrio molitor) genome: a resource for the emerging insects as food and feed industry.</title>
        <authorList>
            <person name="Eriksson T."/>
            <person name="Andere A."/>
            <person name="Kelstrup H."/>
            <person name="Emery V."/>
            <person name="Picard C."/>
        </authorList>
    </citation>
    <scope>NUCLEOTIDE SEQUENCE</scope>
    <source>
        <strain evidence="17">Stoneville</strain>
        <tissue evidence="17">Whole head</tissue>
    </source>
</reference>
<dbReference type="GO" id="GO:0005739">
    <property type="term" value="C:mitochondrion"/>
    <property type="evidence" value="ECO:0007669"/>
    <property type="project" value="UniProtKB-SubCell"/>
</dbReference>
<dbReference type="SMART" id="SM00456">
    <property type="entry name" value="WW"/>
    <property type="match status" value="2"/>
</dbReference>
<evidence type="ECO:0000259" key="16">
    <source>
        <dbReference type="PROSITE" id="PS51503"/>
    </source>
</evidence>
<dbReference type="SUPFAM" id="SSF56204">
    <property type="entry name" value="Hect, E3 ligase catalytic domain"/>
    <property type="match status" value="1"/>
</dbReference>
<dbReference type="Proteomes" id="UP000719412">
    <property type="component" value="Unassembled WGS sequence"/>
</dbReference>
<evidence type="ECO:0000256" key="13">
    <source>
        <dbReference type="SAM" id="Phobius"/>
    </source>
</evidence>
<evidence type="ECO:0000256" key="12">
    <source>
        <dbReference type="SAM" id="MobiDB-lite"/>
    </source>
</evidence>
<dbReference type="GO" id="GO:0048814">
    <property type="term" value="P:regulation of dendrite morphogenesis"/>
    <property type="evidence" value="ECO:0007669"/>
    <property type="project" value="TreeGrafter"/>
</dbReference>
<dbReference type="EC" id="2.3.2.26" evidence="4"/>
<sequence length="1759" mass="197145">MPVRDDRKRACFVGKVQARVIFGSTISSRAALFIQSYLSTRTSRPSIDIPCSRSAHSKQTAPRPNRARPPPPPPGCRLAKPCTSPVEMTHRFAINPIEIFGTASYSGIEAEMLRIFGGGIRRDAKIPPDFLIPPRRLWILSLRDFAPVSNVRMHQKSTPALAAMGLVVESDHEWATTRSRTDVGGEGETEPVLLPALEAGSDVLYPVRRTMRPEEWSGDGMLAISENHSFDSRGIIFFGCMSTNRMGYSNSAEECLARQKVTGQDPSTMWLLDIPSHNDCEKLLCFRYYDGTTLDYLAQTDSLIIKHPTDKLKRLIKVKQRHKCNGIENDAFQDESEIPALKSSNSLEDLNTRKDELFAGVKKKSINGLVRSESTNMGGTKKKIRSKLNQKSPSKEYYQIWTAYSSGEAKEGDGSACSFDFGGEQMAPPLPPRTSHRPLERSHAVSAGFAPPAVIRENKPKKMQKPEDTFNFELIDTDEDYKTSSPASSVSDVDVTLSTNKIKAAFLENGKKLIGSDNYITTVLSKNTISSPIANAHLALEPKDSQSSLSTQSCSSAEAVDGEGSDLALKPHKPLTRLGSLQKPEVGAEEEACQTPAHKPKVEFARPHPKALDRVAGLSGALPVCPPTPTHRSRKPRNADLRPPTLKSADAEAQEAPPPPPEVKQAEVRPLESLDAWSECNGAGGEPKPAKDNPRLSLIALSELRSVDRRSPEVRSHDLARGEASGGMPLPLQRLSTTRLPSIPERSHRILTVSEIPGEHEEPLPPSWEARMDSHGRVFYIDHATRTTSWTRPGGNSSSVLNGGGADQHRRQLDRRYQSIRRTISSNRLDVMDYSAAPPGCRLLTRPDFFTILHMNQDALFLYNRNPTLKHMIVRIRRDPAVFDKYQHNKELVALVNMFADTNADLPEGWDTKKDRNAKQFFIDHTHKKTTYMDPRVPTEPISYSRRMSDDGQAPVPPPRPTTTTSFVSASNLPEVPVAYNDKVVAFLRQPNIFDILRERHHPIGTSLSLRDKVNAVRVDGTTALDRLSHDVHLTILLSSSSRQRDRLRFRFFADKGRCCGTSTAASTESLTPGRLFGLVHMSSVSKSESDRARMRNSFGAFPENAIAQRSTEGESFRVSDGRRRFMTGLEKGFDQLVPYIIIVIGFGGRIRRHCPSCGRIFMRSEGLRFLDLGSHSSCGFGRFRSGSLASLSPGRDRSTSLTSSPLAAAESRFSSPAFRTGLVSVACGPPHEYLFEQEIMSYVPAVDSRSSGAARSPRGSPQPSPIASPGLSRHRVPAPHKRDFEAKLRNFYRKLESKGYGQGPGKFKLHIRREHLLEDAFRRIMSANKKELQKGKLCVVWDNEEGLDYGGPSREFFFLLSRELFNPYYGLFEYSANDTYTVQISPMSAFVDNYHDWFRFSGRVLGLALVHQYLLDAFFTRPFYKALLRLPVALSDLESLDFEFHQSLQWIREHDVSMQGELELTFAVTEEVFGQVLERELKPGGRNVPVTEKNKKEYLERIVRWRLERGVSEQTESLVRGFYEVVDPRLVSVFDARELELVIAGTAEIDLVDWRHNTEYRGGYHDQHPVVVWFWQAIERFTNEQRLRLLQFVTGTSSIPFEGFSALRGSIGPRKFCIEKWGKPNSLPRAHTCFNRLDLPPYPTSEVLYEKLLTKSMTMSQNIKEEDMSQFDWITLHNEMAAVDETRKEKLIRKVSENPLIPIGCLATTGALSYGLWSFRQGNRRMSQYMMRTRIAAQGFTVFALIMGIAMGASKAAK</sequence>
<proteinExistence type="predicted"/>
<evidence type="ECO:0000256" key="1">
    <source>
        <dbReference type="ARBA" id="ARBA00000885"/>
    </source>
</evidence>
<evidence type="ECO:0000256" key="2">
    <source>
        <dbReference type="ARBA" id="ARBA00004173"/>
    </source>
</evidence>
<dbReference type="UniPathway" id="UPA00143"/>
<evidence type="ECO:0000256" key="10">
    <source>
        <dbReference type="ARBA" id="ARBA00023136"/>
    </source>
</evidence>
<dbReference type="FunFam" id="3.30.2410.10:FF:000002">
    <property type="entry name" value="E3 ubiquitin-protein ligase HECW2"/>
    <property type="match status" value="1"/>
</dbReference>
<dbReference type="Gene3D" id="3.90.1750.10">
    <property type="entry name" value="Hect, E3 ligase catalytic domains"/>
    <property type="match status" value="1"/>
</dbReference>
<dbReference type="GO" id="GO:0006511">
    <property type="term" value="P:ubiquitin-dependent protein catabolic process"/>
    <property type="evidence" value="ECO:0007669"/>
    <property type="project" value="TreeGrafter"/>
</dbReference>
<dbReference type="PANTHER" id="PTHR11254">
    <property type="entry name" value="HECT DOMAIN UBIQUITIN-PROTEIN LIGASE"/>
    <property type="match status" value="1"/>
</dbReference>
<name>A0A8J6H7W4_TENMO</name>
<feature type="region of interest" description="Disordered" evidence="12">
    <location>
        <begin position="943"/>
        <end position="964"/>
    </location>
</feature>
<dbReference type="InterPro" id="IPR001202">
    <property type="entry name" value="WW_dom"/>
</dbReference>
<evidence type="ECO:0000259" key="15">
    <source>
        <dbReference type="PROSITE" id="PS50237"/>
    </source>
</evidence>
<feature type="active site" description="Glycyl thioester intermediate" evidence="11">
    <location>
        <position position="1634"/>
    </location>
</feature>
<evidence type="ECO:0000256" key="6">
    <source>
        <dbReference type="ARBA" id="ARBA00022692"/>
    </source>
</evidence>
<feature type="transmembrane region" description="Helical" evidence="13">
    <location>
        <begin position="1741"/>
        <end position="1758"/>
    </location>
</feature>
<dbReference type="PANTHER" id="PTHR11254:SF320">
    <property type="entry name" value="HECT-TYPE E3 UBIQUITIN TRANSFERASE"/>
    <property type="match status" value="1"/>
</dbReference>
<dbReference type="PROSITE" id="PS51503">
    <property type="entry name" value="HIG1"/>
    <property type="match status" value="1"/>
</dbReference>
<dbReference type="Pfam" id="PF18436">
    <property type="entry name" value="HECW1_helix"/>
    <property type="match status" value="1"/>
</dbReference>
<feature type="region of interest" description="Disordered" evidence="12">
    <location>
        <begin position="790"/>
        <end position="811"/>
    </location>
</feature>
<dbReference type="FunFam" id="3.90.1750.10:FF:000036">
    <property type="entry name" value="E3 ubiquitin-protein ligase HECW2"/>
    <property type="match status" value="1"/>
</dbReference>
<feature type="domain" description="WW" evidence="14">
    <location>
        <begin position="904"/>
        <end position="937"/>
    </location>
</feature>
<dbReference type="PROSITE" id="PS50020">
    <property type="entry name" value="WW_DOMAIN_2"/>
    <property type="match status" value="2"/>
</dbReference>
<feature type="compositionally biased region" description="Low complexity" evidence="12">
    <location>
        <begin position="1251"/>
        <end position="1260"/>
    </location>
</feature>
<keyword evidence="7" id="KW-0677">Repeat</keyword>
<dbReference type="InterPro" id="IPR000569">
    <property type="entry name" value="HECT_dom"/>
</dbReference>
<dbReference type="InterPro" id="IPR050409">
    <property type="entry name" value="E3_ubiq-protein_ligase"/>
</dbReference>
<comment type="pathway">
    <text evidence="3">Protein modification; protein ubiquitination.</text>
</comment>
<keyword evidence="10 13" id="KW-0472">Membrane</keyword>
<dbReference type="SMART" id="SM00119">
    <property type="entry name" value="HECTc"/>
    <property type="match status" value="1"/>
</dbReference>
<dbReference type="InterPro" id="IPR040524">
    <property type="entry name" value="HECW1_helix"/>
</dbReference>
<dbReference type="Pfam" id="PF04588">
    <property type="entry name" value="HIG_1_N"/>
    <property type="match status" value="1"/>
</dbReference>
<evidence type="ECO:0000256" key="8">
    <source>
        <dbReference type="ARBA" id="ARBA00022786"/>
    </source>
</evidence>
<feature type="region of interest" description="Disordered" evidence="12">
    <location>
        <begin position="544"/>
        <end position="605"/>
    </location>
</feature>
<dbReference type="Gene3D" id="3.30.2410.10">
    <property type="entry name" value="Hect, E3 ligase catalytic domain"/>
    <property type="match status" value="1"/>
</dbReference>
<feature type="compositionally biased region" description="Basic and acidic residues" evidence="12">
    <location>
        <begin position="709"/>
        <end position="721"/>
    </location>
</feature>
<feature type="domain" description="HIG1" evidence="16">
    <location>
        <begin position="1673"/>
        <end position="1759"/>
    </location>
</feature>
<dbReference type="InterPro" id="IPR036020">
    <property type="entry name" value="WW_dom_sf"/>
</dbReference>
<evidence type="ECO:0000259" key="14">
    <source>
        <dbReference type="PROSITE" id="PS50020"/>
    </source>
</evidence>
<dbReference type="Gene3D" id="3.30.2160.10">
    <property type="entry name" value="Hect, E3 ligase catalytic domain"/>
    <property type="match status" value="1"/>
</dbReference>
<feature type="transmembrane region" description="Helical" evidence="13">
    <location>
        <begin position="1701"/>
        <end position="1720"/>
    </location>
</feature>
<feature type="region of interest" description="Disordered" evidence="12">
    <location>
        <begin position="618"/>
        <end position="667"/>
    </location>
</feature>
<feature type="domain" description="WW" evidence="14">
    <location>
        <begin position="762"/>
        <end position="795"/>
    </location>
</feature>
<dbReference type="CDD" id="cd00201">
    <property type="entry name" value="WW"/>
    <property type="match status" value="1"/>
</dbReference>
<evidence type="ECO:0000256" key="9">
    <source>
        <dbReference type="ARBA" id="ARBA00022989"/>
    </source>
</evidence>
<dbReference type="Pfam" id="PF00632">
    <property type="entry name" value="HECT"/>
    <property type="match status" value="1"/>
</dbReference>
<dbReference type="PROSITE" id="PS01159">
    <property type="entry name" value="WW_DOMAIN_1"/>
    <property type="match status" value="2"/>
</dbReference>
<feature type="region of interest" description="Disordered" evidence="12">
    <location>
        <begin position="1251"/>
        <end position="1280"/>
    </location>
</feature>
<dbReference type="EMBL" id="JABDTM020027974">
    <property type="protein sequence ID" value="KAH0809700.1"/>
    <property type="molecule type" value="Genomic_DNA"/>
</dbReference>
<gene>
    <name evidence="17" type="ORF">GEV33_013090</name>
</gene>
<accession>A0A8J6H7W4</accession>
<evidence type="ECO:0000256" key="11">
    <source>
        <dbReference type="PROSITE-ProRule" id="PRU00104"/>
    </source>
</evidence>
<keyword evidence="9 13" id="KW-1133">Transmembrane helix</keyword>
<feature type="region of interest" description="Disordered" evidence="12">
    <location>
        <begin position="709"/>
        <end position="733"/>
    </location>
</feature>
<evidence type="ECO:0000256" key="3">
    <source>
        <dbReference type="ARBA" id="ARBA00004906"/>
    </source>
</evidence>
<comment type="caution">
    <text evidence="17">The sequence shown here is derived from an EMBL/GenBank/DDBJ whole genome shotgun (WGS) entry which is preliminary data.</text>
</comment>
<dbReference type="GO" id="GO:0009966">
    <property type="term" value="P:regulation of signal transduction"/>
    <property type="evidence" value="ECO:0007669"/>
    <property type="project" value="UniProtKB-ARBA"/>
</dbReference>
<comment type="catalytic activity">
    <reaction evidence="1">
        <text>S-ubiquitinyl-[E2 ubiquitin-conjugating enzyme]-L-cysteine + [acceptor protein]-L-lysine = [E2 ubiquitin-conjugating enzyme]-L-cysteine + N(6)-ubiquitinyl-[acceptor protein]-L-lysine.</text>
        <dbReference type="EC" id="2.3.2.26"/>
    </reaction>
</comment>
<evidence type="ECO:0000256" key="5">
    <source>
        <dbReference type="ARBA" id="ARBA00022679"/>
    </source>
</evidence>
<reference evidence="17" key="2">
    <citation type="submission" date="2021-08" db="EMBL/GenBank/DDBJ databases">
        <authorList>
            <person name="Eriksson T."/>
        </authorList>
    </citation>
    <scope>NUCLEOTIDE SEQUENCE</scope>
    <source>
        <strain evidence="17">Stoneville</strain>
        <tissue evidence="17">Whole head</tissue>
    </source>
</reference>
<protein>
    <recommendedName>
        <fullName evidence="4">HECT-type E3 ubiquitin transferase</fullName>
        <ecNumber evidence="4">2.3.2.26</ecNumber>
    </recommendedName>
</protein>
<dbReference type="InterPro" id="IPR035983">
    <property type="entry name" value="Hect_E3_ubiquitin_ligase"/>
</dbReference>
<feature type="compositionally biased region" description="Low complexity" evidence="12">
    <location>
        <begin position="545"/>
        <end position="556"/>
    </location>
</feature>